<protein>
    <submittedName>
        <fullName evidence="1">Uncharacterized protein</fullName>
    </submittedName>
</protein>
<dbReference type="AlphaFoldDB" id="A0AAN9Y1I9"/>
<accession>A0AAN9Y1I9</accession>
<comment type="caution">
    <text evidence="1">The sequence shown here is derived from an EMBL/GenBank/DDBJ whole genome shotgun (WGS) entry which is preliminary data.</text>
</comment>
<evidence type="ECO:0000313" key="1">
    <source>
        <dbReference type="EMBL" id="KAK7579613.1"/>
    </source>
</evidence>
<keyword evidence="2" id="KW-1185">Reference proteome</keyword>
<sequence>MDPSVAAATGCLFAAQLLARHCGLLGVTRCMSVPLRRDSAVASRTKLGDHSSLVTRHSSLGRIYPTAADSFSMTRPRRVVECRPQTAVQCGTVPVPVPVPVPMPVPVRGGYLLSQTVPCIPAR</sequence>
<evidence type="ECO:0000313" key="2">
    <source>
        <dbReference type="Proteomes" id="UP001367676"/>
    </source>
</evidence>
<organism evidence="1 2">
    <name type="scientific">Parthenolecanium corni</name>
    <dbReference type="NCBI Taxonomy" id="536013"/>
    <lineage>
        <taxon>Eukaryota</taxon>
        <taxon>Metazoa</taxon>
        <taxon>Ecdysozoa</taxon>
        <taxon>Arthropoda</taxon>
        <taxon>Hexapoda</taxon>
        <taxon>Insecta</taxon>
        <taxon>Pterygota</taxon>
        <taxon>Neoptera</taxon>
        <taxon>Paraneoptera</taxon>
        <taxon>Hemiptera</taxon>
        <taxon>Sternorrhyncha</taxon>
        <taxon>Coccoidea</taxon>
        <taxon>Coccidae</taxon>
        <taxon>Parthenolecanium</taxon>
    </lineage>
</organism>
<reference evidence="1 2" key="1">
    <citation type="submission" date="2024-03" db="EMBL/GenBank/DDBJ databases">
        <title>Adaptation during the transition from Ophiocordyceps entomopathogen to insect associate is accompanied by gene loss and intensified selection.</title>
        <authorList>
            <person name="Ward C.M."/>
            <person name="Onetto C.A."/>
            <person name="Borneman A.R."/>
        </authorList>
    </citation>
    <scope>NUCLEOTIDE SEQUENCE [LARGE SCALE GENOMIC DNA]</scope>
    <source>
        <strain evidence="1">AWRI1</strain>
        <tissue evidence="1">Single Adult Female</tissue>
    </source>
</reference>
<gene>
    <name evidence="1" type="ORF">V9T40_000242</name>
</gene>
<proteinExistence type="predicted"/>
<dbReference type="EMBL" id="JBBCAQ010000034">
    <property type="protein sequence ID" value="KAK7579613.1"/>
    <property type="molecule type" value="Genomic_DNA"/>
</dbReference>
<dbReference type="Proteomes" id="UP001367676">
    <property type="component" value="Unassembled WGS sequence"/>
</dbReference>
<name>A0AAN9Y1I9_9HEMI</name>